<proteinExistence type="predicted"/>
<dbReference type="AlphaFoldDB" id="A0A5X8MSG9"/>
<sequence length="92" mass="9969">MESENTIILKKPITAHGEELKELTFREPTGKDIRKNGWPYTMSAGGNIILSGPVIAAYIQDLAGVNPAAVDSMHPTDVNTVGWKIAGFFLVD</sequence>
<gene>
    <name evidence="1" type="ORF">EUV16_21750</name>
</gene>
<evidence type="ECO:0000313" key="1">
    <source>
        <dbReference type="EMBL" id="ECB0429281.1"/>
    </source>
</evidence>
<reference evidence="1" key="1">
    <citation type="submission" date="2019-01" db="EMBL/GenBank/DDBJ databases">
        <authorList>
            <person name="Ashton P.M."/>
            <person name="Dallman T."/>
            <person name="Nair S."/>
            <person name="De Pinna E."/>
            <person name="Peters T."/>
            <person name="Grant K."/>
        </authorList>
    </citation>
    <scope>NUCLEOTIDE SEQUENCE</scope>
    <source>
        <strain evidence="1">559803</strain>
    </source>
</reference>
<comment type="caution">
    <text evidence="1">The sequence shown here is derived from an EMBL/GenBank/DDBJ whole genome shotgun (WGS) entry which is preliminary data.</text>
</comment>
<dbReference type="EMBL" id="AAHWHN010000029">
    <property type="protein sequence ID" value="ECB0429281.1"/>
    <property type="molecule type" value="Genomic_DNA"/>
</dbReference>
<accession>A0A5X8MSG9</accession>
<dbReference type="InterPro" id="IPR019289">
    <property type="entry name" value="Phage_tail_E/E"/>
</dbReference>
<dbReference type="Pfam" id="PF10109">
    <property type="entry name" value="Phage_TAC_7"/>
    <property type="match status" value="1"/>
</dbReference>
<protein>
    <submittedName>
        <fullName evidence="1">Phage tail assembly protein</fullName>
    </submittedName>
</protein>
<organism evidence="1">
    <name type="scientific">Salmonella enterica subsp. enterica serovar Agbeni</name>
    <dbReference type="NCBI Taxonomy" id="1967642"/>
    <lineage>
        <taxon>Bacteria</taxon>
        <taxon>Pseudomonadati</taxon>
        <taxon>Pseudomonadota</taxon>
        <taxon>Gammaproteobacteria</taxon>
        <taxon>Enterobacterales</taxon>
        <taxon>Enterobacteriaceae</taxon>
        <taxon>Salmonella</taxon>
    </lineage>
</organism>
<name>A0A5X8MSG9_SALET</name>